<dbReference type="InterPro" id="IPR050228">
    <property type="entry name" value="Carboxylesterase_BioH"/>
</dbReference>
<dbReference type="GeneID" id="19211356"/>
<dbReference type="GO" id="GO:0016787">
    <property type="term" value="F:hydrolase activity"/>
    <property type="evidence" value="ECO:0007669"/>
    <property type="project" value="UniProtKB-KW"/>
</dbReference>
<dbReference type="RefSeq" id="XP_007768114.1">
    <property type="nucleotide sequence ID" value="XM_007769924.1"/>
</dbReference>
<keyword evidence="2" id="KW-1185">Reference proteome</keyword>
<keyword evidence="1" id="KW-0378">Hydrolase</keyword>
<organism evidence="1 2">
    <name type="scientific">Coniophora puteana (strain RWD-64-598)</name>
    <name type="common">Brown rot fungus</name>
    <dbReference type="NCBI Taxonomy" id="741705"/>
    <lineage>
        <taxon>Eukaryota</taxon>
        <taxon>Fungi</taxon>
        <taxon>Dikarya</taxon>
        <taxon>Basidiomycota</taxon>
        <taxon>Agaricomycotina</taxon>
        <taxon>Agaricomycetes</taxon>
        <taxon>Agaricomycetidae</taxon>
        <taxon>Boletales</taxon>
        <taxon>Coniophorineae</taxon>
        <taxon>Coniophoraceae</taxon>
        <taxon>Coniophora</taxon>
    </lineage>
</organism>
<protein>
    <submittedName>
        <fullName evidence="1">Alpha beta-hydrolase</fullName>
    </submittedName>
</protein>
<dbReference type="KEGG" id="cput:CONPUDRAFT_89879"/>
<dbReference type="CDD" id="cd12809">
    <property type="entry name" value="Esterase_713_like-2"/>
    <property type="match status" value="1"/>
</dbReference>
<sequence length="352" mass="39118">MERVITAFAPHTRRYLYVGGEYSRQGSSAISHGQMYVEHLVPVEVTKQHPLLFIHGDGMSGTNFLNTPEGKPGWADFFMRQGYEVYIVDQPARARSPWQSTLDGNTSTFDTYMIESHFTATQYYKLWPHAELHTQWPGNGSRGDPIFDAFYRSTLPRLTSAVETSRLMKTAGSKLLDTIGKPVILFTHSQSGQFGWILADSRPNHIHSIVALEPIGPPFQNAVFGTDPARPFGLTEIPVQFSPPIQSPQDLGPLVAIDHGPNYTCLLQHSPARQLTNVSKVPVFMVTSESGYHSVYDGCTVQFLRDAGVDVLHLRLEDLGIKGNGHMMFMEKNSEEIADVVLGWISSGKVNA</sequence>
<proteinExistence type="predicted"/>
<dbReference type="OrthoDB" id="9978720at2759"/>
<name>A0A5M3MTP9_CONPW</name>
<evidence type="ECO:0000313" key="2">
    <source>
        <dbReference type="Proteomes" id="UP000053558"/>
    </source>
</evidence>
<dbReference type="InterPro" id="IPR029058">
    <property type="entry name" value="AB_hydrolase_fold"/>
</dbReference>
<comment type="caution">
    <text evidence="1">The sequence shown here is derived from an EMBL/GenBank/DDBJ whole genome shotgun (WGS) entry which is preliminary data.</text>
</comment>
<dbReference type="AlphaFoldDB" id="A0A5M3MTP9"/>
<dbReference type="Gene3D" id="3.40.50.1820">
    <property type="entry name" value="alpha/beta hydrolase"/>
    <property type="match status" value="1"/>
</dbReference>
<dbReference type="PANTHER" id="PTHR43194">
    <property type="entry name" value="HYDROLASE ALPHA/BETA FOLD FAMILY"/>
    <property type="match status" value="1"/>
</dbReference>
<accession>A0A5M3MTP9</accession>
<dbReference type="SUPFAM" id="SSF53474">
    <property type="entry name" value="alpha/beta-Hydrolases"/>
    <property type="match status" value="1"/>
</dbReference>
<dbReference type="PANTHER" id="PTHR43194:SF4">
    <property type="entry name" value="AB HYDROLASE-1 DOMAIN-CONTAINING PROTEIN"/>
    <property type="match status" value="1"/>
</dbReference>
<dbReference type="OMA" id="GNGHMVF"/>
<dbReference type="EMBL" id="JH711577">
    <property type="protein sequence ID" value="EIW82460.1"/>
    <property type="molecule type" value="Genomic_DNA"/>
</dbReference>
<evidence type="ECO:0000313" key="1">
    <source>
        <dbReference type="EMBL" id="EIW82460.1"/>
    </source>
</evidence>
<gene>
    <name evidence="1" type="ORF">CONPUDRAFT_89879</name>
</gene>
<dbReference type="Proteomes" id="UP000053558">
    <property type="component" value="Unassembled WGS sequence"/>
</dbReference>
<reference evidence="2" key="1">
    <citation type="journal article" date="2012" name="Science">
        <title>The Paleozoic origin of enzymatic lignin decomposition reconstructed from 31 fungal genomes.</title>
        <authorList>
            <person name="Floudas D."/>
            <person name="Binder M."/>
            <person name="Riley R."/>
            <person name="Barry K."/>
            <person name="Blanchette R.A."/>
            <person name="Henrissat B."/>
            <person name="Martinez A.T."/>
            <person name="Otillar R."/>
            <person name="Spatafora J.W."/>
            <person name="Yadav J.S."/>
            <person name="Aerts A."/>
            <person name="Benoit I."/>
            <person name="Boyd A."/>
            <person name="Carlson A."/>
            <person name="Copeland A."/>
            <person name="Coutinho P.M."/>
            <person name="de Vries R.P."/>
            <person name="Ferreira P."/>
            <person name="Findley K."/>
            <person name="Foster B."/>
            <person name="Gaskell J."/>
            <person name="Glotzer D."/>
            <person name="Gorecki P."/>
            <person name="Heitman J."/>
            <person name="Hesse C."/>
            <person name="Hori C."/>
            <person name="Igarashi K."/>
            <person name="Jurgens J.A."/>
            <person name="Kallen N."/>
            <person name="Kersten P."/>
            <person name="Kohler A."/>
            <person name="Kuees U."/>
            <person name="Kumar T.K.A."/>
            <person name="Kuo A."/>
            <person name="LaButti K."/>
            <person name="Larrondo L.F."/>
            <person name="Lindquist E."/>
            <person name="Ling A."/>
            <person name="Lombard V."/>
            <person name="Lucas S."/>
            <person name="Lundell T."/>
            <person name="Martin R."/>
            <person name="McLaughlin D.J."/>
            <person name="Morgenstern I."/>
            <person name="Morin E."/>
            <person name="Murat C."/>
            <person name="Nagy L.G."/>
            <person name="Nolan M."/>
            <person name="Ohm R.A."/>
            <person name="Patyshakuliyeva A."/>
            <person name="Rokas A."/>
            <person name="Ruiz-Duenas F.J."/>
            <person name="Sabat G."/>
            <person name="Salamov A."/>
            <person name="Samejima M."/>
            <person name="Schmutz J."/>
            <person name="Slot J.C."/>
            <person name="St John F."/>
            <person name="Stenlid J."/>
            <person name="Sun H."/>
            <person name="Sun S."/>
            <person name="Syed K."/>
            <person name="Tsang A."/>
            <person name="Wiebenga A."/>
            <person name="Young D."/>
            <person name="Pisabarro A."/>
            <person name="Eastwood D.C."/>
            <person name="Martin F."/>
            <person name="Cullen D."/>
            <person name="Grigoriev I.V."/>
            <person name="Hibbett D.S."/>
        </authorList>
    </citation>
    <scope>NUCLEOTIDE SEQUENCE [LARGE SCALE GENOMIC DNA]</scope>
    <source>
        <strain evidence="2">RWD-64-598 SS2</strain>
    </source>
</reference>